<keyword evidence="1" id="KW-0472">Membrane</keyword>
<proteinExistence type="predicted"/>
<keyword evidence="1" id="KW-1133">Transmembrane helix</keyword>
<dbReference type="EMBL" id="CALLCH030000001">
    <property type="protein sequence ID" value="CAI4210987.1"/>
    <property type="molecule type" value="Genomic_DNA"/>
</dbReference>
<dbReference type="Proteomes" id="UP000838763">
    <property type="component" value="Unassembled WGS sequence"/>
</dbReference>
<dbReference type="GO" id="GO:0005789">
    <property type="term" value="C:endoplasmic reticulum membrane"/>
    <property type="evidence" value="ECO:0007669"/>
    <property type="project" value="InterPro"/>
</dbReference>
<evidence type="ECO:0000313" key="3">
    <source>
        <dbReference type="EMBL" id="CAI4210987.1"/>
    </source>
</evidence>
<dbReference type="PANTHER" id="PTHR28147">
    <property type="entry name" value="N-GLYCOSYLATION PROTEIN EOS1"/>
    <property type="match status" value="1"/>
</dbReference>
<keyword evidence="4" id="KW-1185">Reference proteome</keyword>
<feature type="transmembrane region" description="Helical" evidence="1">
    <location>
        <begin position="86"/>
        <end position="106"/>
    </location>
</feature>
<protein>
    <submittedName>
        <fullName evidence="3">Uncharacterized protein</fullName>
    </submittedName>
</protein>
<feature type="transmembrane region" description="Helical" evidence="1">
    <location>
        <begin position="42"/>
        <end position="65"/>
    </location>
</feature>
<evidence type="ECO:0000256" key="1">
    <source>
        <dbReference type="SAM" id="Phobius"/>
    </source>
</evidence>
<gene>
    <name evidence="3" type="ORF">PPNO1_LOCUS783</name>
</gene>
<feature type="signal peptide" evidence="2">
    <location>
        <begin position="1"/>
        <end position="18"/>
    </location>
</feature>
<dbReference type="Pfam" id="PF12326">
    <property type="entry name" value="EOS1"/>
    <property type="match status" value="1"/>
</dbReference>
<name>A0A9P1GVC8_9PEZI</name>
<dbReference type="AlphaFoldDB" id="A0A9P1GVC8"/>
<keyword evidence="2" id="KW-0732">Signal</keyword>
<sequence>MALFLFASRLLSIAPALAWGWPSALLLLDGVISSFVEGRRWGFSETASALACIWCSAAGYLSFFFTDCLMSRWLINYTPQATIVRLLTINAVNAYLTSSILALIGGFHDSRLLLPGWIGIATMLTILYHITHQQITIRKETSTSINVFSIASFLSMVALLALLYSQQHHPDFPKYPSSQRLARS</sequence>
<comment type="caution">
    <text evidence="3">The sequence shown here is derived from an EMBL/GenBank/DDBJ whole genome shotgun (WGS) entry which is preliminary data.</text>
</comment>
<feature type="chain" id="PRO_5040260826" evidence="2">
    <location>
        <begin position="19"/>
        <end position="184"/>
    </location>
</feature>
<accession>A0A9P1GVC8</accession>
<evidence type="ECO:0000256" key="2">
    <source>
        <dbReference type="SAM" id="SignalP"/>
    </source>
</evidence>
<reference evidence="3" key="1">
    <citation type="submission" date="2022-11" db="EMBL/GenBank/DDBJ databases">
        <authorList>
            <person name="Scott C."/>
            <person name="Bruce N."/>
        </authorList>
    </citation>
    <scope>NUCLEOTIDE SEQUENCE</scope>
</reference>
<keyword evidence="1" id="KW-0812">Transmembrane</keyword>
<dbReference type="OrthoDB" id="2139606at2759"/>
<dbReference type="GO" id="GO:0006487">
    <property type="term" value="P:protein N-linked glycosylation"/>
    <property type="evidence" value="ECO:0007669"/>
    <property type="project" value="TreeGrafter"/>
</dbReference>
<feature type="transmembrane region" description="Helical" evidence="1">
    <location>
        <begin position="112"/>
        <end position="131"/>
    </location>
</feature>
<organism evidence="3 4">
    <name type="scientific">Parascedosporium putredinis</name>
    <dbReference type="NCBI Taxonomy" id="1442378"/>
    <lineage>
        <taxon>Eukaryota</taxon>
        <taxon>Fungi</taxon>
        <taxon>Dikarya</taxon>
        <taxon>Ascomycota</taxon>
        <taxon>Pezizomycotina</taxon>
        <taxon>Sordariomycetes</taxon>
        <taxon>Hypocreomycetidae</taxon>
        <taxon>Microascales</taxon>
        <taxon>Microascaceae</taxon>
        <taxon>Parascedosporium</taxon>
    </lineage>
</organism>
<dbReference type="InterPro" id="IPR021100">
    <property type="entry name" value="N-glycosylation_EOS1"/>
</dbReference>
<dbReference type="GO" id="GO:0034599">
    <property type="term" value="P:cellular response to oxidative stress"/>
    <property type="evidence" value="ECO:0007669"/>
    <property type="project" value="InterPro"/>
</dbReference>
<dbReference type="PANTHER" id="PTHR28147:SF1">
    <property type="entry name" value="N-GLYCOSYLATION PROTEIN EOS1"/>
    <property type="match status" value="1"/>
</dbReference>
<evidence type="ECO:0000313" key="4">
    <source>
        <dbReference type="Proteomes" id="UP000838763"/>
    </source>
</evidence>
<feature type="transmembrane region" description="Helical" evidence="1">
    <location>
        <begin position="143"/>
        <end position="164"/>
    </location>
</feature>